<protein>
    <submittedName>
        <fullName evidence="2">Uncharacterized protein</fullName>
    </submittedName>
</protein>
<evidence type="ECO:0000313" key="2">
    <source>
        <dbReference type="EMBL" id="JAD61106.1"/>
    </source>
</evidence>
<feature type="region of interest" description="Disordered" evidence="1">
    <location>
        <begin position="1"/>
        <end position="21"/>
    </location>
</feature>
<sequence>MEPLPKKIETKRFAGVPSPPT</sequence>
<organism evidence="2">
    <name type="scientific">Arundo donax</name>
    <name type="common">Giant reed</name>
    <name type="synonym">Donax arundinaceus</name>
    <dbReference type="NCBI Taxonomy" id="35708"/>
    <lineage>
        <taxon>Eukaryota</taxon>
        <taxon>Viridiplantae</taxon>
        <taxon>Streptophyta</taxon>
        <taxon>Embryophyta</taxon>
        <taxon>Tracheophyta</taxon>
        <taxon>Spermatophyta</taxon>
        <taxon>Magnoliopsida</taxon>
        <taxon>Liliopsida</taxon>
        <taxon>Poales</taxon>
        <taxon>Poaceae</taxon>
        <taxon>PACMAD clade</taxon>
        <taxon>Arundinoideae</taxon>
        <taxon>Arundineae</taxon>
        <taxon>Arundo</taxon>
    </lineage>
</organism>
<evidence type="ECO:0000256" key="1">
    <source>
        <dbReference type="SAM" id="MobiDB-lite"/>
    </source>
</evidence>
<reference evidence="2" key="2">
    <citation type="journal article" date="2015" name="Data Brief">
        <title>Shoot transcriptome of the giant reed, Arundo donax.</title>
        <authorList>
            <person name="Barrero R.A."/>
            <person name="Guerrero F.D."/>
            <person name="Moolhuijzen P."/>
            <person name="Goolsby J.A."/>
            <person name="Tidwell J."/>
            <person name="Bellgard S.E."/>
            <person name="Bellgard M.I."/>
        </authorList>
    </citation>
    <scope>NUCLEOTIDE SEQUENCE</scope>
    <source>
        <tissue evidence="2">Shoot tissue taken approximately 20 cm above the soil surface</tissue>
    </source>
</reference>
<proteinExistence type="predicted"/>
<dbReference type="EMBL" id="GBRH01236789">
    <property type="protein sequence ID" value="JAD61106.1"/>
    <property type="molecule type" value="Transcribed_RNA"/>
</dbReference>
<feature type="compositionally biased region" description="Basic and acidic residues" evidence="1">
    <location>
        <begin position="1"/>
        <end position="12"/>
    </location>
</feature>
<accession>A0A0A9BCS8</accession>
<reference evidence="2" key="1">
    <citation type="submission" date="2014-09" db="EMBL/GenBank/DDBJ databases">
        <authorList>
            <person name="Magalhaes I.L.F."/>
            <person name="Oliveira U."/>
            <person name="Santos F.R."/>
            <person name="Vidigal T.H.D.A."/>
            <person name="Brescovit A.D."/>
            <person name="Santos A.J."/>
        </authorList>
    </citation>
    <scope>NUCLEOTIDE SEQUENCE</scope>
    <source>
        <tissue evidence="2">Shoot tissue taken approximately 20 cm above the soil surface</tissue>
    </source>
</reference>
<name>A0A0A9BCS8_ARUDO</name>
<dbReference type="AlphaFoldDB" id="A0A0A9BCS8"/>